<dbReference type="PANTHER" id="PTHR17224">
    <property type="entry name" value="PEPTIDYL-TRNA HYDROLASE"/>
    <property type="match status" value="1"/>
</dbReference>
<gene>
    <name evidence="6" type="ORF">METZ01_LOCUS434081</name>
</gene>
<dbReference type="GO" id="GO:0004045">
    <property type="term" value="F:peptidyl-tRNA hydrolase activity"/>
    <property type="evidence" value="ECO:0007669"/>
    <property type="project" value="UniProtKB-EC"/>
</dbReference>
<evidence type="ECO:0000256" key="5">
    <source>
        <dbReference type="ARBA" id="ARBA00038063"/>
    </source>
</evidence>
<dbReference type="Pfam" id="PF01195">
    <property type="entry name" value="Pept_tRNA_hydro"/>
    <property type="match status" value="1"/>
</dbReference>
<dbReference type="EC" id="3.1.1.29" evidence="1"/>
<dbReference type="InterPro" id="IPR018171">
    <property type="entry name" value="Pept_tRNA_hydro_CS"/>
</dbReference>
<dbReference type="PANTHER" id="PTHR17224:SF1">
    <property type="entry name" value="PEPTIDYL-TRNA HYDROLASE"/>
    <property type="match status" value="1"/>
</dbReference>
<protein>
    <recommendedName>
        <fullName evidence="1">peptidyl-tRNA hydrolase</fullName>
        <ecNumber evidence="1">3.1.1.29</ecNumber>
    </recommendedName>
</protein>
<dbReference type="GO" id="GO:0000049">
    <property type="term" value="F:tRNA binding"/>
    <property type="evidence" value="ECO:0007669"/>
    <property type="project" value="UniProtKB-KW"/>
</dbReference>
<dbReference type="AlphaFoldDB" id="A0A382YD40"/>
<dbReference type="NCBIfam" id="TIGR00447">
    <property type="entry name" value="pth"/>
    <property type="match status" value="1"/>
</dbReference>
<evidence type="ECO:0000256" key="1">
    <source>
        <dbReference type="ARBA" id="ARBA00013260"/>
    </source>
</evidence>
<dbReference type="InterPro" id="IPR036416">
    <property type="entry name" value="Pept_tRNA_hydro_sf"/>
</dbReference>
<comment type="similarity">
    <text evidence="5">Belongs to the PTH family.</text>
</comment>
<accession>A0A382YD40</accession>
<keyword evidence="4" id="KW-0694">RNA-binding</keyword>
<evidence type="ECO:0000256" key="3">
    <source>
        <dbReference type="ARBA" id="ARBA00022801"/>
    </source>
</evidence>
<proteinExistence type="inferred from homology"/>
<name>A0A382YD40_9ZZZZ</name>
<dbReference type="PROSITE" id="PS01195">
    <property type="entry name" value="PEPT_TRNA_HYDROL_1"/>
    <property type="match status" value="1"/>
</dbReference>
<dbReference type="Gene3D" id="3.40.50.1470">
    <property type="entry name" value="Peptidyl-tRNA hydrolase"/>
    <property type="match status" value="1"/>
</dbReference>
<organism evidence="6">
    <name type="scientific">marine metagenome</name>
    <dbReference type="NCBI Taxonomy" id="408172"/>
    <lineage>
        <taxon>unclassified sequences</taxon>
        <taxon>metagenomes</taxon>
        <taxon>ecological metagenomes</taxon>
    </lineage>
</organism>
<dbReference type="FunFam" id="3.40.50.1470:FF:000001">
    <property type="entry name" value="Peptidyl-tRNA hydrolase"/>
    <property type="match status" value="1"/>
</dbReference>
<dbReference type="SUPFAM" id="SSF53178">
    <property type="entry name" value="Peptidyl-tRNA hydrolase-like"/>
    <property type="match status" value="1"/>
</dbReference>
<keyword evidence="2" id="KW-0820">tRNA-binding</keyword>
<evidence type="ECO:0000256" key="4">
    <source>
        <dbReference type="ARBA" id="ARBA00022884"/>
    </source>
</evidence>
<dbReference type="HAMAP" id="MF_00083">
    <property type="entry name" value="Pept_tRNA_hydro_bact"/>
    <property type="match status" value="1"/>
</dbReference>
<keyword evidence="3" id="KW-0378">Hydrolase</keyword>
<sequence length="185" mass="21237">MFLICGLGNPGKKYFKTRHNIGFVLIEKLISNYNFVNVKKDKKKELYKGYIGKKKCILIKPLTFMNLSGSVVLETLNFYKIKNSNLYVIHDDLDLKIAKIKIKIGGGNGGHNGLESIDNYIGKKYHRIRIGIDHPGNKDLVSSYVLNKFSKIEKIFIDNKLDIVTKYFKIIFSNSNLFLTRIAEK</sequence>
<dbReference type="InterPro" id="IPR001328">
    <property type="entry name" value="Pept_tRNA_hydro"/>
</dbReference>
<reference evidence="6" key="1">
    <citation type="submission" date="2018-05" db="EMBL/GenBank/DDBJ databases">
        <authorList>
            <person name="Lanie J.A."/>
            <person name="Ng W.-L."/>
            <person name="Kazmierczak K.M."/>
            <person name="Andrzejewski T.M."/>
            <person name="Davidsen T.M."/>
            <person name="Wayne K.J."/>
            <person name="Tettelin H."/>
            <person name="Glass J.I."/>
            <person name="Rusch D."/>
            <person name="Podicherti R."/>
            <person name="Tsui H.-C.T."/>
            <person name="Winkler M.E."/>
        </authorList>
    </citation>
    <scope>NUCLEOTIDE SEQUENCE</scope>
</reference>
<dbReference type="EMBL" id="UINC01174882">
    <property type="protein sequence ID" value="SVD81227.1"/>
    <property type="molecule type" value="Genomic_DNA"/>
</dbReference>
<evidence type="ECO:0000256" key="2">
    <source>
        <dbReference type="ARBA" id="ARBA00022555"/>
    </source>
</evidence>
<evidence type="ECO:0000313" key="6">
    <source>
        <dbReference type="EMBL" id="SVD81227.1"/>
    </source>
</evidence>